<protein>
    <submittedName>
        <fullName evidence="1">Uncharacterized protein</fullName>
    </submittedName>
</protein>
<proteinExistence type="predicted"/>
<name>A0ABW3B9J3_9FLAO</name>
<gene>
    <name evidence="1" type="ORF">ACFQZJ_18975</name>
</gene>
<keyword evidence="2" id="KW-1185">Reference proteome</keyword>
<comment type="caution">
    <text evidence="1">The sequence shown here is derived from an EMBL/GenBank/DDBJ whole genome shotgun (WGS) entry which is preliminary data.</text>
</comment>
<dbReference type="PROSITE" id="PS51257">
    <property type="entry name" value="PROKAR_LIPOPROTEIN"/>
    <property type="match status" value="1"/>
</dbReference>
<evidence type="ECO:0000313" key="2">
    <source>
        <dbReference type="Proteomes" id="UP001597012"/>
    </source>
</evidence>
<evidence type="ECO:0000313" key="1">
    <source>
        <dbReference type="EMBL" id="MFD0799561.1"/>
    </source>
</evidence>
<organism evidence="1 2">
    <name type="scientific">Maribacter chungangensis</name>
    <dbReference type="NCBI Taxonomy" id="1069117"/>
    <lineage>
        <taxon>Bacteria</taxon>
        <taxon>Pseudomonadati</taxon>
        <taxon>Bacteroidota</taxon>
        <taxon>Flavobacteriia</taxon>
        <taxon>Flavobacteriales</taxon>
        <taxon>Flavobacteriaceae</taxon>
        <taxon>Maribacter</taxon>
    </lineage>
</organism>
<dbReference type="EMBL" id="JBHTHY010000027">
    <property type="protein sequence ID" value="MFD0799561.1"/>
    <property type="molecule type" value="Genomic_DNA"/>
</dbReference>
<dbReference type="RefSeq" id="WP_379936551.1">
    <property type="nucleotide sequence ID" value="NZ_JBHTHY010000027.1"/>
</dbReference>
<sequence>MKKIIAISILSILFSCKEKEQKVLSEFTEQDAYEIINTHFIGQLNESDADSIIYWNNRQLRSPEFEHTFIESDRILNFTEIPAPYPIFTAEYWNTEKINGIKVMEWKEYDSFFKKNDSMNLEVLWDTKFNGEYVHNVSYPIYNPETKIAVIRDYDYRPFIICGTGLDNIYYYKKNESGWSILR</sequence>
<accession>A0ABW3B9J3</accession>
<reference evidence="2" key="1">
    <citation type="journal article" date="2019" name="Int. J. Syst. Evol. Microbiol.">
        <title>The Global Catalogue of Microorganisms (GCM) 10K type strain sequencing project: providing services to taxonomists for standard genome sequencing and annotation.</title>
        <authorList>
            <consortium name="The Broad Institute Genomics Platform"/>
            <consortium name="The Broad Institute Genome Sequencing Center for Infectious Disease"/>
            <person name="Wu L."/>
            <person name="Ma J."/>
        </authorList>
    </citation>
    <scope>NUCLEOTIDE SEQUENCE [LARGE SCALE GENOMIC DNA]</scope>
    <source>
        <strain evidence="2">CCUG 61948</strain>
    </source>
</reference>
<dbReference type="Proteomes" id="UP001597012">
    <property type="component" value="Unassembled WGS sequence"/>
</dbReference>